<name>A0ABT1LX63_9MYCO</name>
<dbReference type="InterPro" id="IPR008693">
    <property type="entry name" value="MmpS"/>
</dbReference>
<evidence type="ECO:0000256" key="5">
    <source>
        <dbReference type="ARBA" id="ARBA00022989"/>
    </source>
</evidence>
<keyword evidence="5" id="KW-1133">Transmembrane helix</keyword>
<protein>
    <submittedName>
        <fullName evidence="9">MmpS family protein</fullName>
    </submittedName>
</protein>
<keyword evidence="4" id="KW-0812">Transmembrane</keyword>
<evidence type="ECO:0000256" key="1">
    <source>
        <dbReference type="ARBA" id="ARBA00004236"/>
    </source>
</evidence>
<keyword evidence="3" id="KW-1003">Cell membrane</keyword>
<evidence type="ECO:0000256" key="7">
    <source>
        <dbReference type="SAM" id="MobiDB-lite"/>
    </source>
</evidence>
<evidence type="ECO:0000256" key="4">
    <source>
        <dbReference type="ARBA" id="ARBA00022692"/>
    </source>
</evidence>
<feature type="compositionally biased region" description="Low complexity" evidence="7">
    <location>
        <begin position="28"/>
        <end position="48"/>
    </location>
</feature>
<dbReference type="RefSeq" id="WP_255058546.1">
    <property type="nucleotide sequence ID" value="NZ_JANDBD010000002.1"/>
</dbReference>
<keyword evidence="10" id="KW-1185">Reference proteome</keyword>
<evidence type="ECO:0000313" key="10">
    <source>
        <dbReference type="Proteomes" id="UP001651690"/>
    </source>
</evidence>
<dbReference type="EMBL" id="JANDBD010000002">
    <property type="protein sequence ID" value="MCP9271493.1"/>
    <property type="molecule type" value="Genomic_DNA"/>
</dbReference>
<evidence type="ECO:0000313" key="9">
    <source>
        <dbReference type="EMBL" id="MCP9271493.1"/>
    </source>
</evidence>
<feature type="signal peptide" evidence="8">
    <location>
        <begin position="1"/>
        <end position="24"/>
    </location>
</feature>
<evidence type="ECO:0000256" key="6">
    <source>
        <dbReference type="ARBA" id="ARBA00023136"/>
    </source>
</evidence>
<dbReference type="Proteomes" id="UP001651690">
    <property type="component" value="Unassembled WGS sequence"/>
</dbReference>
<feature type="region of interest" description="Disordered" evidence="7">
    <location>
        <begin position="28"/>
        <end position="70"/>
    </location>
</feature>
<dbReference type="Pfam" id="PF05423">
    <property type="entry name" value="Mycobact_memb"/>
    <property type="match status" value="1"/>
</dbReference>
<dbReference type="Gene3D" id="2.60.40.2880">
    <property type="entry name" value="MmpS1-5, C-terminal soluble domain"/>
    <property type="match status" value="1"/>
</dbReference>
<evidence type="ECO:0000256" key="8">
    <source>
        <dbReference type="SAM" id="SignalP"/>
    </source>
</evidence>
<comment type="subcellular location">
    <subcellularLocation>
        <location evidence="1">Cell membrane</location>
    </subcellularLocation>
</comment>
<evidence type="ECO:0000256" key="3">
    <source>
        <dbReference type="ARBA" id="ARBA00022475"/>
    </source>
</evidence>
<sequence>MASTYSKVGPLAAALLVVFGAVPACSTSTESGGAPSAESSGAASAAPAAGGGKMDGAPKQEAPATSAQGADTVVFEVTGTGSAMTIDLVPSGDQRLYDVPLPWSTTVTIAPDEAQLQVVVVGSGENSPGCRITLNGEVVAEKPEGGNAHCVYDR</sequence>
<gene>
    <name evidence="9" type="ORF">NM203_04750</name>
</gene>
<feature type="chain" id="PRO_5045798894" evidence="8">
    <location>
        <begin position="25"/>
        <end position="154"/>
    </location>
</feature>
<keyword evidence="8" id="KW-0732">Signal</keyword>
<accession>A0ABT1LX63</accession>
<organism evidence="9 10">
    <name type="scientific">Mycolicibacterium arenosum</name>
    <dbReference type="NCBI Taxonomy" id="2952157"/>
    <lineage>
        <taxon>Bacteria</taxon>
        <taxon>Bacillati</taxon>
        <taxon>Actinomycetota</taxon>
        <taxon>Actinomycetes</taxon>
        <taxon>Mycobacteriales</taxon>
        <taxon>Mycobacteriaceae</taxon>
        <taxon>Mycolicibacterium</taxon>
    </lineage>
</organism>
<keyword evidence="6" id="KW-0472">Membrane</keyword>
<comment type="similarity">
    <text evidence="2">Belongs to the MmpS family.</text>
</comment>
<proteinExistence type="inferred from homology"/>
<reference evidence="9 10" key="1">
    <citation type="submission" date="2022-06" db="EMBL/GenBank/DDBJ databases">
        <title>Mycolicibacterium sp. CAU 1645 isolated from seawater.</title>
        <authorList>
            <person name="Kim W."/>
        </authorList>
    </citation>
    <scope>NUCLEOTIDE SEQUENCE [LARGE SCALE GENOMIC DNA]</scope>
    <source>
        <strain evidence="9 10">CAU 1645</strain>
    </source>
</reference>
<comment type="caution">
    <text evidence="9">The sequence shown here is derived from an EMBL/GenBank/DDBJ whole genome shotgun (WGS) entry which is preliminary data.</text>
</comment>
<dbReference type="InterPro" id="IPR038468">
    <property type="entry name" value="MmpS_C"/>
</dbReference>
<evidence type="ECO:0000256" key="2">
    <source>
        <dbReference type="ARBA" id="ARBA00007531"/>
    </source>
</evidence>